<reference evidence="1" key="1">
    <citation type="submission" date="2019-03" db="EMBL/GenBank/DDBJ databases">
        <authorList>
            <person name="Mank J."/>
            <person name="Almeida P."/>
        </authorList>
    </citation>
    <scope>NUCLEOTIDE SEQUENCE</scope>
    <source>
        <strain evidence="1">78183</strain>
    </source>
</reference>
<dbReference type="EMBL" id="CAADRP010001952">
    <property type="protein sequence ID" value="VFU57476.1"/>
    <property type="molecule type" value="Genomic_DNA"/>
</dbReference>
<name>A0A6N2MST5_SALVM</name>
<accession>A0A6N2MST5</accession>
<dbReference type="AlphaFoldDB" id="A0A6N2MST5"/>
<proteinExistence type="predicted"/>
<evidence type="ECO:0000313" key="1">
    <source>
        <dbReference type="EMBL" id="VFU57476.1"/>
    </source>
</evidence>
<organism evidence="1">
    <name type="scientific">Salix viminalis</name>
    <name type="common">Common osier</name>
    <name type="synonym">Basket willow</name>
    <dbReference type="NCBI Taxonomy" id="40686"/>
    <lineage>
        <taxon>Eukaryota</taxon>
        <taxon>Viridiplantae</taxon>
        <taxon>Streptophyta</taxon>
        <taxon>Embryophyta</taxon>
        <taxon>Tracheophyta</taxon>
        <taxon>Spermatophyta</taxon>
        <taxon>Magnoliopsida</taxon>
        <taxon>eudicotyledons</taxon>
        <taxon>Gunneridae</taxon>
        <taxon>Pentapetalae</taxon>
        <taxon>rosids</taxon>
        <taxon>fabids</taxon>
        <taxon>Malpighiales</taxon>
        <taxon>Salicaceae</taxon>
        <taxon>Saliceae</taxon>
        <taxon>Salix</taxon>
    </lineage>
</organism>
<gene>
    <name evidence="1" type="ORF">SVIM_LOCUS415587</name>
</gene>
<protein>
    <submittedName>
        <fullName evidence="1">Uncharacterized protein</fullName>
    </submittedName>
</protein>
<sequence>MDNWLDPMAAMSGQRSGHASNQISNPDLNLLMPRSEIVKKLSFDTIHALNADKLMGSCFHAGMGIHLSITNLIGEKALPSKLLFTPCTSKITLAFSTCCQKCKKCLLCLATIAEQLPIAQRVAGQETIYLLI</sequence>